<organism evidence="4 5">
    <name type="scientific">Linnemannia gamsii</name>
    <dbReference type="NCBI Taxonomy" id="64522"/>
    <lineage>
        <taxon>Eukaryota</taxon>
        <taxon>Fungi</taxon>
        <taxon>Fungi incertae sedis</taxon>
        <taxon>Mucoromycota</taxon>
        <taxon>Mortierellomycotina</taxon>
        <taxon>Mortierellomycetes</taxon>
        <taxon>Mortierellales</taxon>
        <taxon>Mortierellaceae</taxon>
        <taxon>Linnemannia</taxon>
    </lineage>
</organism>
<evidence type="ECO:0000313" key="4">
    <source>
        <dbReference type="EMBL" id="KAG0296254.1"/>
    </source>
</evidence>
<dbReference type="GO" id="GO:0006801">
    <property type="term" value="P:superoxide metabolic process"/>
    <property type="evidence" value="ECO:0007669"/>
    <property type="project" value="InterPro"/>
</dbReference>
<dbReference type="Gene3D" id="2.60.40.200">
    <property type="entry name" value="Superoxide dismutase, copper/zinc binding domain"/>
    <property type="match status" value="1"/>
</dbReference>
<reference evidence="4" key="1">
    <citation type="journal article" date="2020" name="Fungal Divers.">
        <title>Resolving the Mortierellaceae phylogeny through synthesis of multi-gene phylogenetics and phylogenomics.</title>
        <authorList>
            <person name="Vandepol N."/>
            <person name="Liber J."/>
            <person name="Desiro A."/>
            <person name="Na H."/>
            <person name="Kennedy M."/>
            <person name="Barry K."/>
            <person name="Grigoriev I.V."/>
            <person name="Miller A.N."/>
            <person name="O'Donnell K."/>
            <person name="Stajich J.E."/>
            <person name="Bonito G."/>
        </authorList>
    </citation>
    <scope>NUCLEOTIDE SEQUENCE</scope>
    <source>
        <strain evidence="4">NVP60</strain>
    </source>
</reference>
<feature type="compositionally biased region" description="Low complexity" evidence="1">
    <location>
        <begin position="183"/>
        <end position="197"/>
    </location>
</feature>
<sequence>MILKSSFILSVAAVASYTCQAQSQLVVPQIMASAINMNGIEANFVFSPLSNNGGARVRVEVKSGLSKKFAVSPTGGFEYHIHVKPVGPGNDCTAAGGHLDPTNVGAAKCVAAKPDRCQEGDLSGKHGELKATETGAIAPISYNDKYIHFSGETTTIAGRSVVIHNNGTRVACGNIYPFDQASSLPSGSSEGASKAGSPDGDVRSQGSGASGGQLVATMAMAVAGTFFGALMAL</sequence>
<evidence type="ECO:0000259" key="3">
    <source>
        <dbReference type="Pfam" id="PF00080"/>
    </source>
</evidence>
<evidence type="ECO:0000256" key="2">
    <source>
        <dbReference type="SAM" id="SignalP"/>
    </source>
</evidence>
<dbReference type="OrthoDB" id="159229at2759"/>
<gene>
    <name evidence="4" type="ORF">BGZ97_004577</name>
</gene>
<dbReference type="PANTHER" id="PTHR20910:SF1">
    <property type="entry name" value="SUPEROXIDE DISMUTASE COPPER_ZINC BINDING DOMAIN-CONTAINING PROTEIN"/>
    <property type="match status" value="1"/>
</dbReference>
<keyword evidence="2" id="KW-0732">Signal</keyword>
<evidence type="ECO:0000256" key="1">
    <source>
        <dbReference type="SAM" id="MobiDB-lite"/>
    </source>
</evidence>
<accession>A0A9P6UFS8</accession>
<evidence type="ECO:0000313" key="5">
    <source>
        <dbReference type="Proteomes" id="UP000823405"/>
    </source>
</evidence>
<feature type="domain" description="Superoxide dismutase copper/zinc binding" evidence="3">
    <location>
        <begin position="50"/>
        <end position="167"/>
    </location>
</feature>
<feature type="region of interest" description="Disordered" evidence="1">
    <location>
        <begin position="183"/>
        <end position="209"/>
    </location>
</feature>
<dbReference type="InterPro" id="IPR001424">
    <property type="entry name" value="SOD_Cu_Zn_dom"/>
</dbReference>
<dbReference type="GO" id="GO:0046872">
    <property type="term" value="F:metal ion binding"/>
    <property type="evidence" value="ECO:0007669"/>
    <property type="project" value="InterPro"/>
</dbReference>
<dbReference type="AlphaFoldDB" id="A0A9P6UFS8"/>
<comment type="caution">
    <text evidence="4">The sequence shown here is derived from an EMBL/GenBank/DDBJ whole genome shotgun (WGS) entry which is preliminary data.</text>
</comment>
<dbReference type="SUPFAM" id="SSF49329">
    <property type="entry name" value="Cu,Zn superoxide dismutase-like"/>
    <property type="match status" value="1"/>
</dbReference>
<feature type="chain" id="PRO_5040389775" description="Superoxide dismutase copper/zinc binding domain-containing protein" evidence="2">
    <location>
        <begin position="22"/>
        <end position="233"/>
    </location>
</feature>
<feature type="signal peptide" evidence="2">
    <location>
        <begin position="1"/>
        <end position="21"/>
    </location>
</feature>
<dbReference type="InterPro" id="IPR053257">
    <property type="entry name" value="Cu-only_SOD"/>
</dbReference>
<dbReference type="Proteomes" id="UP000823405">
    <property type="component" value="Unassembled WGS sequence"/>
</dbReference>
<dbReference type="PANTHER" id="PTHR20910">
    <property type="entry name" value="AGAP001623-PA"/>
    <property type="match status" value="1"/>
</dbReference>
<dbReference type="InterPro" id="IPR036423">
    <property type="entry name" value="SOD-like_Cu/Zn_dom_sf"/>
</dbReference>
<dbReference type="EMBL" id="JAAAIN010002155">
    <property type="protein sequence ID" value="KAG0296254.1"/>
    <property type="molecule type" value="Genomic_DNA"/>
</dbReference>
<name>A0A9P6UFS8_9FUNG</name>
<keyword evidence="5" id="KW-1185">Reference proteome</keyword>
<proteinExistence type="predicted"/>
<protein>
    <recommendedName>
        <fullName evidence="3">Superoxide dismutase copper/zinc binding domain-containing protein</fullName>
    </recommendedName>
</protein>
<dbReference type="Pfam" id="PF00080">
    <property type="entry name" value="Sod_Cu"/>
    <property type="match status" value="1"/>
</dbReference>